<evidence type="ECO:0000313" key="2">
    <source>
        <dbReference type="EMBL" id="JAW14018.1"/>
    </source>
</evidence>
<proteinExistence type="predicted"/>
<keyword evidence="1" id="KW-0732">Signal</keyword>
<dbReference type="PANTHER" id="PTHR37685:SF1">
    <property type="entry name" value="GEO11136P1-RELATED"/>
    <property type="match status" value="1"/>
</dbReference>
<evidence type="ECO:0000256" key="1">
    <source>
        <dbReference type="SAM" id="SignalP"/>
    </source>
</evidence>
<dbReference type="Pfam" id="PF15868">
    <property type="entry name" value="MBF2"/>
    <property type="match status" value="1"/>
</dbReference>
<dbReference type="InterPro" id="IPR031734">
    <property type="entry name" value="MBF2"/>
</dbReference>
<name>A0A224XVX8_9HEMI</name>
<protein>
    <submittedName>
        <fullName evidence="2">Putative conserved secreted protein</fullName>
    </submittedName>
</protein>
<sequence length="142" mass="15547">MALTNILTATLIALILAVVVPYPAAGSVGSWFGSDCGNNRSHNFEFGSKGYYDTLLCTDHVQEESIWMRKISKDVSYPAAGQQPAGEITYIEILDQYTDGNGGCAFLKNGGVGQKTVTFHIKSQRSKGFNFIINIYGKRAWL</sequence>
<feature type="signal peptide" evidence="1">
    <location>
        <begin position="1"/>
        <end position="17"/>
    </location>
</feature>
<dbReference type="AlphaFoldDB" id="A0A224XVX8"/>
<organism evidence="2">
    <name type="scientific">Panstrongylus lignarius</name>
    <dbReference type="NCBI Taxonomy" id="156445"/>
    <lineage>
        <taxon>Eukaryota</taxon>
        <taxon>Metazoa</taxon>
        <taxon>Ecdysozoa</taxon>
        <taxon>Arthropoda</taxon>
        <taxon>Hexapoda</taxon>
        <taxon>Insecta</taxon>
        <taxon>Pterygota</taxon>
        <taxon>Neoptera</taxon>
        <taxon>Paraneoptera</taxon>
        <taxon>Hemiptera</taxon>
        <taxon>Heteroptera</taxon>
        <taxon>Panheteroptera</taxon>
        <taxon>Cimicomorpha</taxon>
        <taxon>Reduviidae</taxon>
        <taxon>Triatominae</taxon>
        <taxon>Panstrongylus</taxon>
    </lineage>
</organism>
<dbReference type="EMBL" id="GFTR01002408">
    <property type="protein sequence ID" value="JAW14018.1"/>
    <property type="molecule type" value="Transcribed_RNA"/>
</dbReference>
<dbReference type="PANTHER" id="PTHR37685">
    <property type="entry name" value="GEO11136P1-RELATED"/>
    <property type="match status" value="1"/>
</dbReference>
<reference evidence="2" key="1">
    <citation type="journal article" date="2018" name="PLoS Negl. Trop. Dis.">
        <title>An insight into the salivary gland and fat body transcriptome of Panstrongylus lignarius (Hemiptera: Heteroptera), the main vector of Chagas disease in Peru.</title>
        <authorList>
            <person name="Nevoa J.C."/>
            <person name="Mendes M.T."/>
            <person name="da Silva M.V."/>
            <person name="Soares S.C."/>
            <person name="Oliveira C.J.F."/>
            <person name="Ribeiro J.M.C."/>
        </authorList>
    </citation>
    <scope>NUCLEOTIDE SEQUENCE</scope>
</reference>
<feature type="chain" id="PRO_5012691400" evidence="1">
    <location>
        <begin position="18"/>
        <end position="142"/>
    </location>
</feature>
<accession>A0A224XVX8</accession>